<protein>
    <submittedName>
        <fullName evidence="3">ThiJ/PfpI family protein</fullName>
    </submittedName>
</protein>
<gene>
    <name evidence="3" type="ORF">MSBRW_1038</name>
</gene>
<dbReference type="SUPFAM" id="SSF52317">
    <property type="entry name" value="Class I glutamine amidotransferase-like"/>
    <property type="match status" value="1"/>
</dbReference>
<name>A0A0E3LKX7_METBA</name>
<reference evidence="3 4" key="1">
    <citation type="submission" date="2014-07" db="EMBL/GenBank/DDBJ databases">
        <title>Methanogenic archaea and the global carbon cycle.</title>
        <authorList>
            <person name="Henriksen J.R."/>
            <person name="Luke J."/>
            <person name="Reinhart S."/>
            <person name="Benedict M.N."/>
            <person name="Youngblut N.D."/>
            <person name="Metcalf M.E."/>
            <person name="Whitaker R.J."/>
            <person name="Metcalf W.W."/>
        </authorList>
    </citation>
    <scope>NUCLEOTIDE SEQUENCE [LARGE SCALE GENOMIC DNA]</scope>
    <source>
        <strain evidence="3 4">Wiesmoor</strain>
    </source>
</reference>
<dbReference type="AlphaFoldDB" id="A0A0E3LKX7"/>
<dbReference type="Pfam" id="PF01965">
    <property type="entry name" value="DJ-1_PfpI"/>
    <property type="match status" value="1"/>
</dbReference>
<dbReference type="InterPro" id="IPR029062">
    <property type="entry name" value="Class_I_gatase-like"/>
</dbReference>
<evidence type="ECO:0000313" key="4">
    <source>
        <dbReference type="Proteomes" id="UP000033038"/>
    </source>
</evidence>
<organism evidence="3 4">
    <name type="scientific">Methanosarcina barkeri str. Wiesmoor</name>
    <dbReference type="NCBI Taxonomy" id="1434109"/>
    <lineage>
        <taxon>Archaea</taxon>
        <taxon>Methanobacteriati</taxon>
        <taxon>Methanobacteriota</taxon>
        <taxon>Stenosarchaea group</taxon>
        <taxon>Methanomicrobia</taxon>
        <taxon>Methanosarcinales</taxon>
        <taxon>Methanosarcinaceae</taxon>
        <taxon>Methanosarcina</taxon>
    </lineage>
</organism>
<dbReference type="NCBIfam" id="TIGR01382">
    <property type="entry name" value="PfpI"/>
    <property type="match status" value="1"/>
</dbReference>
<dbReference type="PATRIC" id="fig|1434109.4.peg.1284"/>
<sequence length="189" mass="20628">MSKKILILTGDCAEDYEVKVPQQSLQMLGYQVDIAAPNKKTGDVLQLVVHDFTTLDTYIELPGHRIPVDVSVSEVKADDYAGLVVPGGRAPEYIRMYDETIKLVQDFFAAGKPVAVICHGLQLLAAAKVLEGYKVTSYPACAPECRLAGANWQSESVIIDKNLVTAQAWPDHPAWLRAFVELLGASISI</sequence>
<evidence type="ECO:0000259" key="2">
    <source>
        <dbReference type="Pfam" id="PF01965"/>
    </source>
</evidence>
<evidence type="ECO:0000256" key="1">
    <source>
        <dbReference type="ARBA" id="ARBA00008542"/>
    </source>
</evidence>
<dbReference type="HOGENOM" id="CLU_000445_44_4_2"/>
<accession>A0A0E3LKX7</accession>
<comment type="similarity">
    <text evidence="1">Belongs to the peptidase C56 family.</text>
</comment>
<feature type="domain" description="DJ-1/PfpI" evidence="2">
    <location>
        <begin position="3"/>
        <end position="181"/>
    </location>
</feature>
<dbReference type="PROSITE" id="PS51276">
    <property type="entry name" value="PEPTIDASE_C56_PFPI"/>
    <property type="match status" value="1"/>
</dbReference>
<dbReference type="CDD" id="cd03169">
    <property type="entry name" value="GATase1_PfpI_1"/>
    <property type="match status" value="1"/>
</dbReference>
<dbReference type="InterPro" id="IPR006286">
    <property type="entry name" value="C56_PfpI-like"/>
</dbReference>
<dbReference type="GeneID" id="24822484"/>
<dbReference type="EMBL" id="CP009526">
    <property type="protein sequence ID" value="AKB50291.1"/>
    <property type="molecule type" value="Genomic_DNA"/>
</dbReference>
<dbReference type="PANTHER" id="PTHR42733">
    <property type="entry name" value="DJ-1 PROTEIN"/>
    <property type="match status" value="1"/>
</dbReference>
<dbReference type="KEGG" id="mbw:MSBRW_1038"/>
<dbReference type="Proteomes" id="UP000033038">
    <property type="component" value="Chromosome"/>
</dbReference>
<evidence type="ECO:0000313" key="3">
    <source>
        <dbReference type="EMBL" id="AKB50291.1"/>
    </source>
</evidence>
<dbReference type="RefSeq" id="WP_011308596.1">
    <property type="nucleotide sequence ID" value="NZ_CP009526.1"/>
</dbReference>
<proteinExistence type="inferred from homology"/>
<dbReference type="PANTHER" id="PTHR42733:SF2">
    <property type="entry name" value="DJ-1_THIJ_PFPI FAMILY PROTEIN"/>
    <property type="match status" value="1"/>
</dbReference>
<dbReference type="InterPro" id="IPR002818">
    <property type="entry name" value="DJ-1/PfpI"/>
</dbReference>
<dbReference type="Gene3D" id="3.40.50.880">
    <property type="match status" value="1"/>
</dbReference>